<dbReference type="Gene3D" id="3.30.1520.10">
    <property type="entry name" value="Phox-like domain"/>
    <property type="match status" value="1"/>
</dbReference>
<evidence type="ECO:0000256" key="3">
    <source>
        <dbReference type="ARBA" id="ARBA00022927"/>
    </source>
</evidence>
<evidence type="ECO:0000313" key="8">
    <source>
        <dbReference type="Proteomes" id="UP001497382"/>
    </source>
</evidence>
<proteinExistence type="inferred from homology"/>
<feature type="region of interest" description="Disordered" evidence="5">
    <location>
        <begin position="1"/>
        <end position="24"/>
    </location>
</feature>
<reference evidence="7 8" key="1">
    <citation type="submission" date="2024-04" db="EMBL/GenBank/DDBJ databases">
        <authorList>
            <person name="Rising A."/>
            <person name="Reimegard J."/>
            <person name="Sonavane S."/>
            <person name="Akerstrom W."/>
            <person name="Nylinder S."/>
            <person name="Hedman E."/>
            <person name="Kallberg Y."/>
        </authorList>
    </citation>
    <scope>NUCLEOTIDE SEQUENCE [LARGE SCALE GENOMIC DNA]</scope>
</reference>
<dbReference type="CDD" id="cd07621">
    <property type="entry name" value="BAR_SNX5_6"/>
    <property type="match status" value="1"/>
</dbReference>
<accession>A0AAV1YZB9</accession>
<gene>
    <name evidence="7" type="ORF">LARSCL_LOCUS1891</name>
</gene>
<evidence type="ECO:0000256" key="5">
    <source>
        <dbReference type="SAM" id="MobiDB-lite"/>
    </source>
</evidence>
<evidence type="ECO:0000256" key="1">
    <source>
        <dbReference type="ARBA" id="ARBA00010883"/>
    </source>
</evidence>
<dbReference type="SUPFAM" id="SSF103657">
    <property type="entry name" value="BAR/IMD domain-like"/>
    <property type="match status" value="1"/>
</dbReference>
<evidence type="ECO:0000259" key="6">
    <source>
        <dbReference type="PROSITE" id="PS50195"/>
    </source>
</evidence>
<dbReference type="Proteomes" id="UP001497382">
    <property type="component" value="Unassembled WGS sequence"/>
</dbReference>
<dbReference type="Pfam" id="PF09325">
    <property type="entry name" value="Vps5"/>
    <property type="match status" value="1"/>
</dbReference>
<feature type="domain" description="PX" evidence="6">
    <location>
        <begin position="26"/>
        <end position="173"/>
    </location>
</feature>
<dbReference type="GO" id="GO:0005768">
    <property type="term" value="C:endosome"/>
    <property type="evidence" value="ECO:0007669"/>
    <property type="project" value="UniProtKB-ARBA"/>
</dbReference>
<evidence type="ECO:0000256" key="4">
    <source>
        <dbReference type="PIRNR" id="PIRNR036924"/>
    </source>
</evidence>
<keyword evidence="3 4" id="KW-0653">Protein transport</keyword>
<dbReference type="AlphaFoldDB" id="A0AAV1YZB9"/>
<dbReference type="InterPro" id="IPR015404">
    <property type="entry name" value="Vps5_C"/>
</dbReference>
<evidence type="ECO:0000256" key="2">
    <source>
        <dbReference type="ARBA" id="ARBA00022448"/>
    </source>
</evidence>
<keyword evidence="8" id="KW-1185">Reference proteome</keyword>
<dbReference type="PANTHER" id="PTHR45850:SF1">
    <property type="entry name" value="SORTING NEXIN 6, ISOFORM B"/>
    <property type="match status" value="1"/>
</dbReference>
<dbReference type="CDD" id="cd06892">
    <property type="entry name" value="PX_SNX5_like"/>
    <property type="match status" value="1"/>
</dbReference>
<dbReference type="EMBL" id="CAXIEN010000011">
    <property type="protein sequence ID" value="CAL1264205.1"/>
    <property type="molecule type" value="Genomic_DNA"/>
</dbReference>
<dbReference type="Pfam" id="PF00787">
    <property type="entry name" value="PX"/>
    <property type="match status" value="1"/>
</dbReference>
<dbReference type="InterPro" id="IPR036871">
    <property type="entry name" value="PX_dom_sf"/>
</dbReference>
<comment type="function">
    <text evidence="4">Involved in several stages of intracellular trafficking.</text>
</comment>
<dbReference type="InterPro" id="IPR027267">
    <property type="entry name" value="AH/BAR_dom_sf"/>
</dbReference>
<dbReference type="SUPFAM" id="SSF64268">
    <property type="entry name" value="PX domain"/>
    <property type="match status" value="1"/>
</dbReference>
<dbReference type="GO" id="GO:0015031">
    <property type="term" value="P:protein transport"/>
    <property type="evidence" value="ECO:0007669"/>
    <property type="project" value="UniProtKB-KW"/>
</dbReference>
<dbReference type="FunFam" id="3.30.1520.10:FF:000001">
    <property type="entry name" value="Sorting nexin"/>
    <property type="match status" value="1"/>
</dbReference>
<dbReference type="FunFam" id="1.20.1270.60:FF:000008">
    <property type="entry name" value="Sorting nexin"/>
    <property type="match status" value="1"/>
</dbReference>
<dbReference type="Gene3D" id="1.20.1270.60">
    <property type="entry name" value="Arfaptin homology (AH) domain/BAR domain"/>
    <property type="match status" value="1"/>
</dbReference>
<organism evidence="7 8">
    <name type="scientific">Larinioides sclopetarius</name>
    <dbReference type="NCBI Taxonomy" id="280406"/>
    <lineage>
        <taxon>Eukaryota</taxon>
        <taxon>Metazoa</taxon>
        <taxon>Ecdysozoa</taxon>
        <taxon>Arthropoda</taxon>
        <taxon>Chelicerata</taxon>
        <taxon>Arachnida</taxon>
        <taxon>Araneae</taxon>
        <taxon>Araneomorphae</taxon>
        <taxon>Entelegynae</taxon>
        <taxon>Araneoidea</taxon>
        <taxon>Araneidae</taxon>
        <taxon>Larinioides</taxon>
    </lineage>
</organism>
<dbReference type="GO" id="GO:0090389">
    <property type="term" value="P:phagosome-lysosome fusion involved in apoptotic cell clearance"/>
    <property type="evidence" value="ECO:0007669"/>
    <property type="project" value="TreeGrafter"/>
</dbReference>
<sequence>MLSLQDGTEDSTLTADSTKNRSDTVDLSDQSLVVDISDALSERDKVKFTVHTKTTLPNFAKPEFSVVRQHEEFVWLHDSFEENEKYAGFTIPPAPPCPDFDASREKLHKLSEGEGTMTKEEFMKMKQELEMEYLATFKKTVAMHEVFLQRLASHPMFRNDNNLKVFLEYEQEVGIMYNWTFEQHIFMEICLKLYTCVNHLDLKLKLNVRGKNKKEMLADLFSNLGKTADDLLLSSTQKDVDEFFEHERTFLIDYHSHIKNATAKSDKMTQSHKNVADTYIKISSSLVQLATIDGSDLEKFFSKVSDTFEKARKIEGRVASDEDLKLSDTLRYYMRDTAAAKNLLYRRLRCLANYETANRNLEKARAKNKDVHVAETAQQEACDRFEAISKQAKQELQDFRVRRVAAFRKNLVELAELEIKHAKAQVQLLSNCLLSLKEENSL</sequence>
<dbReference type="PROSITE" id="PS50195">
    <property type="entry name" value="PX"/>
    <property type="match status" value="1"/>
</dbReference>
<dbReference type="PANTHER" id="PTHR45850">
    <property type="entry name" value="SORTING NEXIN FAMILY MEMBER"/>
    <property type="match status" value="1"/>
</dbReference>
<name>A0AAV1YZB9_9ARAC</name>
<dbReference type="PIRSF" id="PIRSF036924">
    <property type="entry name" value="Snx5_Snx6"/>
    <property type="match status" value="1"/>
</dbReference>
<comment type="similarity">
    <text evidence="1 4">Belongs to the sorting nexin family.</text>
</comment>
<dbReference type="GO" id="GO:0035091">
    <property type="term" value="F:phosphatidylinositol binding"/>
    <property type="evidence" value="ECO:0007669"/>
    <property type="project" value="UniProtKB-UniRule"/>
</dbReference>
<dbReference type="InterPro" id="IPR001683">
    <property type="entry name" value="PX_dom"/>
</dbReference>
<dbReference type="InterPro" id="IPR014637">
    <property type="entry name" value="SNX5/SNX6/SNX32"/>
</dbReference>
<keyword evidence="2 4" id="KW-0813">Transport</keyword>
<protein>
    <recommendedName>
        <fullName evidence="4">Sorting nexin</fullName>
    </recommendedName>
</protein>
<evidence type="ECO:0000313" key="7">
    <source>
        <dbReference type="EMBL" id="CAL1264205.1"/>
    </source>
</evidence>
<comment type="caution">
    <text evidence="7">The sequence shown here is derived from an EMBL/GenBank/DDBJ whole genome shotgun (WGS) entry which is preliminary data.</text>
</comment>